<dbReference type="AlphaFoldDB" id="A0A1S8LBV6"/>
<proteinExistence type="predicted"/>
<evidence type="ECO:0000313" key="1">
    <source>
        <dbReference type="EMBL" id="URZ09571.1"/>
    </source>
</evidence>
<sequence length="139" mass="16483">MGKKITYESFETKGNSNFAAMYFDMLNSQAWQSLRGNSIKVYMFMRSKYKRKIVKEKIVSTNREDISISYKDTGLGQKAFEKAIDELIATGFIKVNQYKPQGGFKKIIIYGFNDQWKYYNTLRFQIKDEWKRMCNRSEV</sequence>
<accession>A0A1S8LBV6</accession>
<dbReference type="EMBL" id="CP096983">
    <property type="protein sequence ID" value="URZ09571.1"/>
    <property type="molecule type" value="Genomic_DNA"/>
</dbReference>
<dbReference type="STRING" id="84029.CROST_26520"/>
<evidence type="ECO:0000313" key="2">
    <source>
        <dbReference type="Proteomes" id="UP000190951"/>
    </source>
</evidence>
<name>A0A1S8LBV6_9CLOT</name>
<dbReference type="KEGG" id="crw:CROST_002520"/>
<dbReference type="RefSeq" id="WP_077836162.1">
    <property type="nucleotide sequence ID" value="NZ_CP096983.1"/>
</dbReference>
<protein>
    <submittedName>
        <fullName evidence="1">Uncharacterized protein</fullName>
    </submittedName>
</protein>
<dbReference type="Proteomes" id="UP000190951">
    <property type="component" value="Chromosome"/>
</dbReference>
<gene>
    <name evidence="1" type="ORF">CROST_002520</name>
</gene>
<keyword evidence="2" id="KW-1185">Reference proteome</keyword>
<reference evidence="1 2" key="1">
    <citation type="submission" date="2022-04" db="EMBL/GenBank/DDBJ databases">
        <title>Genome sequence of C. roseum typestrain.</title>
        <authorList>
            <person name="Poehlein A."/>
            <person name="Schoch T."/>
            <person name="Duerre P."/>
            <person name="Daniel R."/>
        </authorList>
    </citation>
    <scope>NUCLEOTIDE SEQUENCE [LARGE SCALE GENOMIC DNA]</scope>
    <source>
        <strain evidence="1 2">DSM 7320</strain>
    </source>
</reference>
<organism evidence="1 2">
    <name type="scientific">Clostridium felsineum</name>
    <dbReference type="NCBI Taxonomy" id="36839"/>
    <lineage>
        <taxon>Bacteria</taxon>
        <taxon>Bacillati</taxon>
        <taxon>Bacillota</taxon>
        <taxon>Clostridia</taxon>
        <taxon>Eubacteriales</taxon>
        <taxon>Clostridiaceae</taxon>
        <taxon>Clostridium</taxon>
    </lineage>
</organism>